<dbReference type="Pfam" id="PF12796">
    <property type="entry name" value="Ank_2"/>
    <property type="match status" value="1"/>
</dbReference>
<dbReference type="AlphaFoldDB" id="I6XKY5"/>
<dbReference type="GO" id="GO:0071356">
    <property type="term" value="P:cellular response to tumor necrosis factor"/>
    <property type="evidence" value="ECO:0007669"/>
    <property type="project" value="TreeGrafter"/>
</dbReference>
<gene>
    <name evidence="4" type="primary">plaS</name>
</gene>
<dbReference type="Gene3D" id="1.25.40.20">
    <property type="entry name" value="Ankyrin repeat-containing domain"/>
    <property type="match status" value="2"/>
</dbReference>
<keyword evidence="1" id="KW-0677">Repeat</keyword>
<dbReference type="InterPro" id="IPR051070">
    <property type="entry name" value="NF-kappa-B_inhibitor"/>
</dbReference>
<evidence type="ECO:0000256" key="1">
    <source>
        <dbReference type="ARBA" id="ARBA00022737"/>
    </source>
</evidence>
<evidence type="ECO:0000256" key="3">
    <source>
        <dbReference type="PROSITE-ProRule" id="PRU00023"/>
    </source>
</evidence>
<sequence length="257" mass="27546">HAMVPEGRRLRRALAIALLALAAVTGLLMMAKEQQMGQEISPFDGRGNPALAQAVARGDAQGIHAQATQDRLRERGDRQVTLLQWAVLSQQPASVQALLDLGADPSVAGLDGNSALHTAAILQDAQYLRLLLAEGAQVNVRNAVTGATPLAAAVLAGREEQLRLLLAAGADTALSDRLGDTPLHLAAKINAPHLALLLLQAGADAQARNQQGYAFQFYFSQTPAHLQNDELKAQFRELDKWLQGRRLATHYAQQSRG</sequence>
<feature type="repeat" description="ANK" evidence="3">
    <location>
        <begin position="111"/>
        <end position="143"/>
    </location>
</feature>
<dbReference type="EMBL" id="JX138537">
    <property type="protein sequence ID" value="AFN44705.1"/>
    <property type="molecule type" value="Genomic_DNA"/>
</dbReference>
<feature type="repeat" description="ANK" evidence="3">
    <location>
        <begin position="145"/>
        <end position="177"/>
    </location>
</feature>
<feature type="non-terminal residue" evidence="4">
    <location>
        <position position="1"/>
    </location>
</feature>
<proteinExistence type="predicted"/>
<dbReference type="GO" id="GO:0051059">
    <property type="term" value="F:NF-kappaB binding"/>
    <property type="evidence" value="ECO:0007669"/>
    <property type="project" value="TreeGrafter"/>
</dbReference>
<evidence type="ECO:0000256" key="2">
    <source>
        <dbReference type="ARBA" id="ARBA00023043"/>
    </source>
</evidence>
<dbReference type="PANTHER" id="PTHR46680">
    <property type="entry name" value="NF-KAPPA-B INHIBITOR ALPHA"/>
    <property type="match status" value="1"/>
</dbReference>
<feature type="non-terminal residue" evidence="4">
    <location>
        <position position="257"/>
    </location>
</feature>
<dbReference type="SMART" id="SM00248">
    <property type="entry name" value="ANK"/>
    <property type="match status" value="4"/>
</dbReference>
<dbReference type="GO" id="GO:0005829">
    <property type="term" value="C:cytosol"/>
    <property type="evidence" value="ECO:0007669"/>
    <property type="project" value="TreeGrafter"/>
</dbReference>
<name>I6XKY5_SERMA</name>
<keyword evidence="2 3" id="KW-0040">ANK repeat</keyword>
<dbReference type="InterPro" id="IPR002110">
    <property type="entry name" value="Ankyrin_rpt"/>
</dbReference>
<dbReference type="PANTHER" id="PTHR46680:SF3">
    <property type="entry name" value="NF-KAPPA-B INHIBITOR CACTUS"/>
    <property type="match status" value="1"/>
</dbReference>
<dbReference type="Pfam" id="PF00023">
    <property type="entry name" value="Ank"/>
    <property type="match status" value="1"/>
</dbReference>
<dbReference type="SMR" id="I6XKY5"/>
<feature type="repeat" description="ANK" evidence="3">
    <location>
        <begin position="178"/>
        <end position="210"/>
    </location>
</feature>
<dbReference type="PROSITE" id="PS50297">
    <property type="entry name" value="ANK_REP_REGION"/>
    <property type="match status" value="3"/>
</dbReference>
<reference evidence="4" key="1">
    <citation type="submission" date="2012-05" db="EMBL/GenBank/DDBJ databases">
        <authorList>
            <person name="Xue Z."/>
            <person name="Su Y."/>
            <person name="Ma Q."/>
        </authorList>
    </citation>
    <scope>NUCLEOTIDE SEQUENCE</scope>
    <source>
        <strain evidence="4">PL-06</strain>
    </source>
</reference>
<dbReference type="InterPro" id="IPR036770">
    <property type="entry name" value="Ankyrin_rpt-contain_sf"/>
</dbReference>
<dbReference type="SUPFAM" id="SSF48403">
    <property type="entry name" value="Ankyrin repeat"/>
    <property type="match status" value="1"/>
</dbReference>
<evidence type="ECO:0000313" key="4">
    <source>
        <dbReference type="EMBL" id="AFN44705.1"/>
    </source>
</evidence>
<protein>
    <submittedName>
        <fullName evidence="4">Phospholipase-associated protein PlaS</fullName>
    </submittedName>
</protein>
<accession>I6XKY5</accession>
<dbReference type="PROSITE" id="PS50088">
    <property type="entry name" value="ANK_REPEAT"/>
    <property type="match status" value="3"/>
</dbReference>
<dbReference type="TCDB" id="8.A.232.1.1">
    <property type="family name" value="the phospholipase a (plaa)/accesory protein (plas) (plaas) family"/>
</dbReference>
<organism evidence="4">
    <name type="scientific">Serratia marcescens</name>
    <dbReference type="NCBI Taxonomy" id="615"/>
    <lineage>
        <taxon>Bacteria</taxon>
        <taxon>Pseudomonadati</taxon>
        <taxon>Pseudomonadota</taxon>
        <taxon>Gammaproteobacteria</taxon>
        <taxon>Enterobacterales</taxon>
        <taxon>Yersiniaceae</taxon>
        <taxon>Serratia</taxon>
    </lineage>
</organism>